<dbReference type="Gene3D" id="1.10.357.10">
    <property type="entry name" value="Tetracycline Repressor, domain 2"/>
    <property type="match status" value="1"/>
</dbReference>
<sequence length="143" mass="15830">MTFFRYFPTKEAVVEHDDYDPLMADLVRARPPDEAPFTALRAALRTGLDTVLATDRDAVFARARLVITHPTLRARQWRNTTDTGSLLARALADREGRPVDLRLRVVAAAATAALVTALTAWVEEDGVRDLRDLVDEAFPALGT</sequence>
<gene>
    <name evidence="2" type="ORF">B0I31_10916</name>
</gene>
<evidence type="ECO:0000313" key="2">
    <source>
        <dbReference type="EMBL" id="PSL53226.1"/>
    </source>
</evidence>
<organism evidence="2 3">
    <name type="scientific">Saccharothrix carnea</name>
    <dbReference type="NCBI Taxonomy" id="1280637"/>
    <lineage>
        <taxon>Bacteria</taxon>
        <taxon>Bacillati</taxon>
        <taxon>Actinomycetota</taxon>
        <taxon>Actinomycetes</taxon>
        <taxon>Pseudonocardiales</taxon>
        <taxon>Pseudonocardiaceae</taxon>
        <taxon>Saccharothrix</taxon>
    </lineage>
</organism>
<comment type="caution">
    <text evidence="2">The sequence shown here is derived from an EMBL/GenBank/DDBJ whole genome shotgun (WGS) entry which is preliminary data.</text>
</comment>
<accession>A0A2P8I433</accession>
<dbReference type="RefSeq" id="WP_106617967.1">
    <property type="nucleotide sequence ID" value="NZ_PYAX01000009.1"/>
</dbReference>
<dbReference type="AlphaFoldDB" id="A0A2P8I433"/>
<name>A0A2P8I433_SACCR</name>
<dbReference type="EMBL" id="PYAX01000009">
    <property type="protein sequence ID" value="PSL53226.1"/>
    <property type="molecule type" value="Genomic_DNA"/>
</dbReference>
<keyword evidence="3" id="KW-1185">Reference proteome</keyword>
<reference evidence="2 3" key="1">
    <citation type="submission" date="2018-03" db="EMBL/GenBank/DDBJ databases">
        <title>Genomic Encyclopedia of Type Strains, Phase III (KMG-III): the genomes of soil and plant-associated and newly described type strains.</title>
        <authorList>
            <person name="Whitman W."/>
        </authorList>
    </citation>
    <scope>NUCLEOTIDE SEQUENCE [LARGE SCALE GENOMIC DNA]</scope>
    <source>
        <strain evidence="2 3">CGMCC 4.7097</strain>
    </source>
</reference>
<evidence type="ECO:0000313" key="3">
    <source>
        <dbReference type="Proteomes" id="UP000241118"/>
    </source>
</evidence>
<feature type="domain" description="MftR C-terminal" evidence="1">
    <location>
        <begin position="35"/>
        <end position="141"/>
    </location>
</feature>
<dbReference type="Pfam" id="PF17754">
    <property type="entry name" value="TetR_C_14"/>
    <property type="match status" value="1"/>
</dbReference>
<protein>
    <recommendedName>
        <fullName evidence="1">MftR C-terminal domain-containing protein</fullName>
    </recommendedName>
</protein>
<dbReference type="OrthoDB" id="956698at2"/>
<evidence type="ECO:0000259" key="1">
    <source>
        <dbReference type="Pfam" id="PF17754"/>
    </source>
</evidence>
<dbReference type="Proteomes" id="UP000241118">
    <property type="component" value="Unassembled WGS sequence"/>
</dbReference>
<proteinExistence type="predicted"/>
<dbReference type="InterPro" id="IPR041347">
    <property type="entry name" value="MftR_C"/>
</dbReference>